<evidence type="ECO:0000256" key="2">
    <source>
        <dbReference type="ARBA" id="ARBA00022827"/>
    </source>
</evidence>
<dbReference type="SUPFAM" id="SSF51905">
    <property type="entry name" value="FAD/NAD(P)-binding domain"/>
    <property type="match status" value="1"/>
</dbReference>
<dbReference type="Gene3D" id="3.50.50.60">
    <property type="entry name" value="FAD/NAD(P)-binding domain"/>
    <property type="match status" value="1"/>
</dbReference>
<dbReference type="EMBL" id="LR134355">
    <property type="protein sequence ID" value="VEG48365.1"/>
    <property type="molecule type" value="Genomic_DNA"/>
</dbReference>
<dbReference type="InterPro" id="IPR002938">
    <property type="entry name" value="FAD-bd"/>
</dbReference>
<gene>
    <name evidence="4" type="primary">pobA</name>
    <name evidence="4" type="ORF">NCTC10485_02659</name>
</gene>
<dbReference type="SUPFAM" id="SSF54373">
    <property type="entry name" value="FAD-linked reductases, C-terminal domain"/>
    <property type="match status" value="1"/>
</dbReference>
<evidence type="ECO:0000256" key="1">
    <source>
        <dbReference type="ARBA" id="ARBA00022630"/>
    </source>
</evidence>
<dbReference type="Pfam" id="PF01494">
    <property type="entry name" value="FAD_binding_3"/>
    <property type="match status" value="1"/>
</dbReference>
<evidence type="ECO:0000259" key="3">
    <source>
        <dbReference type="Pfam" id="PF01494"/>
    </source>
</evidence>
<dbReference type="InterPro" id="IPR050641">
    <property type="entry name" value="RIFMO-like"/>
</dbReference>
<dbReference type="RefSeq" id="WP_126334179.1">
    <property type="nucleotide sequence ID" value="NZ_AP022604.1"/>
</dbReference>
<keyword evidence="4" id="KW-0503">Monooxygenase</keyword>
<evidence type="ECO:0000313" key="5">
    <source>
        <dbReference type="Proteomes" id="UP000282551"/>
    </source>
</evidence>
<feature type="domain" description="FAD-binding" evidence="3">
    <location>
        <begin position="2"/>
        <end position="341"/>
    </location>
</feature>
<dbReference type="Proteomes" id="UP000282551">
    <property type="component" value="Chromosome"/>
</dbReference>
<keyword evidence="5" id="KW-1185">Reference proteome</keyword>
<organism evidence="4 5">
    <name type="scientific">Mycolicibacterium chitae</name>
    <name type="common">Mycobacterium chitae</name>
    <dbReference type="NCBI Taxonomy" id="1792"/>
    <lineage>
        <taxon>Bacteria</taxon>
        <taxon>Bacillati</taxon>
        <taxon>Actinomycetota</taxon>
        <taxon>Actinomycetes</taxon>
        <taxon>Mycobacteriales</taxon>
        <taxon>Mycobacteriaceae</taxon>
        <taxon>Mycolicibacterium</taxon>
    </lineage>
</organism>
<dbReference type="GO" id="GO:0018659">
    <property type="term" value="F:4-hydroxybenzoate 3-monooxygenase activity"/>
    <property type="evidence" value="ECO:0007669"/>
    <property type="project" value="UniProtKB-EC"/>
</dbReference>
<dbReference type="AlphaFoldDB" id="A0A3S4TMM3"/>
<proteinExistence type="predicted"/>
<dbReference type="NCBIfam" id="NF006091">
    <property type="entry name" value="PRK08243.1"/>
    <property type="match status" value="1"/>
</dbReference>
<dbReference type="GO" id="GO:0071949">
    <property type="term" value="F:FAD binding"/>
    <property type="evidence" value="ECO:0007669"/>
    <property type="project" value="InterPro"/>
</dbReference>
<keyword evidence="4" id="KW-0560">Oxidoreductase</keyword>
<accession>A0A3S4TMM3</accession>
<dbReference type="PANTHER" id="PTHR43004:SF3">
    <property type="entry name" value="P-HYDROXYBENZOATE HYDROXYLASE"/>
    <property type="match status" value="1"/>
</dbReference>
<sequence>MRCQVAIVGAGPAGLVLGHMLHLQGIDSIIVERRTRDYVEQRVRAGVLEQPSVDLLTDLGLGERLHDRALVHNGFYIRFDRETHHLNLNSRSGRHSYVYGQAEVVHDLIEARISAGQPLIFGADEVSVTGIDTDRPVVTFSDGQQTHRIDADFVAGCDGSQGICRTLPPAGALARFVRSYPVAWLGILAHTAPVTAEGMYCAHPDGLSVHSMRGPRITRQYLQVPAHTELQDWPDERIWQELLRRSESDDHPPLETGEIFDRSIALLRSEVTAPMQYGSLFLLGDAAHIVPPTGAKGLNLALSDACVLSHALGAYYCTGNSEFLDAYSATALPRVWQAQNFSAKLTSVLHRLSDDPMEYELRRAQLRRWASSDAEQDALGEVYFGLPFPTPWRAETRT</sequence>
<keyword evidence="1" id="KW-0285">Flavoprotein</keyword>
<dbReference type="PRINTS" id="PR00420">
    <property type="entry name" value="RNGMNOXGNASE"/>
</dbReference>
<dbReference type="Gene3D" id="3.30.9.10">
    <property type="entry name" value="D-Amino Acid Oxidase, subunit A, domain 2"/>
    <property type="match status" value="1"/>
</dbReference>
<keyword evidence="2" id="KW-0274">FAD</keyword>
<dbReference type="InterPro" id="IPR036188">
    <property type="entry name" value="FAD/NAD-bd_sf"/>
</dbReference>
<reference evidence="4 5" key="1">
    <citation type="submission" date="2018-12" db="EMBL/GenBank/DDBJ databases">
        <authorList>
            <consortium name="Pathogen Informatics"/>
        </authorList>
    </citation>
    <scope>NUCLEOTIDE SEQUENCE [LARGE SCALE GENOMIC DNA]</scope>
    <source>
        <strain evidence="4 5">NCTC10485</strain>
    </source>
</reference>
<dbReference type="EC" id="1.14.13.2" evidence="4"/>
<dbReference type="OrthoDB" id="9791689at2"/>
<dbReference type="PANTHER" id="PTHR43004">
    <property type="entry name" value="TRK SYSTEM POTASSIUM UPTAKE PROTEIN"/>
    <property type="match status" value="1"/>
</dbReference>
<protein>
    <submittedName>
        <fullName evidence="4">Pentachlorophenol monooxygenase</fullName>
        <ecNumber evidence="4">1.14.13.2</ecNumber>
    </submittedName>
</protein>
<name>A0A3S4TMM3_MYCCI</name>
<evidence type="ECO:0000313" key="4">
    <source>
        <dbReference type="EMBL" id="VEG48365.1"/>
    </source>
</evidence>